<name>A0A1T4K9C6_9LACT</name>
<dbReference type="InterPro" id="IPR050177">
    <property type="entry name" value="Lipid_A_modif_metabolic_enz"/>
</dbReference>
<sequence>MILITGVSGFLGGELAKTLVKNGASILGISRTQPKYDMIPYQAIDLSDKQQVASLFNQNEIKYVIHCAAKSSAWGTYQSFYDSNVLATENLMIESQKHQVKRFVHISSPSVYAQLKDQTFVEETTDITSIRPLNYYIETKKQADMIVQKSNLSFNIIRPRALIGVGDTSVVPRLIKVEKKLGIPLFNSGQNLMDVSCIENVVHACILALESKVDNGIYNITDGNPITFQALIEMLYQQFDLTPRFRKFPYQFLSILARLLEALYPESKEPPLTLYTLSTIAFSQTLSIEKAKKELGYQPIVRLEERIGEYSEWYRRYL</sequence>
<gene>
    <name evidence="2" type="ORF">SAMN02746011_00616</name>
</gene>
<dbReference type="STRING" id="1121925.SAMN02746011_00616"/>
<dbReference type="PANTHER" id="PTHR43245:SF51">
    <property type="entry name" value="SHORT CHAIN DEHYDROGENASE_REDUCTASE FAMILY 42E, MEMBER 2"/>
    <property type="match status" value="1"/>
</dbReference>
<dbReference type="InterPro" id="IPR001509">
    <property type="entry name" value="Epimerase_deHydtase"/>
</dbReference>
<dbReference type="Proteomes" id="UP000189941">
    <property type="component" value="Unassembled WGS sequence"/>
</dbReference>
<evidence type="ECO:0000259" key="1">
    <source>
        <dbReference type="Pfam" id="PF01370"/>
    </source>
</evidence>
<dbReference type="PANTHER" id="PTHR43245">
    <property type="entry name" value="BIFUNCTIONAL POLYMYXIN RESISTANCE PROTEIN ARNA"/>
    <property type="match status" value="1"/>
</dbReference>
<dbReference type="Gene3D" id="3.40.50.720">
    <property type="entry name" value="NAD(P)-binding Rossmann-like Domain"/>
    <property type="match status" value="1"/>
</dbReference>
<reference evidence="3" key="1">
    <citation type="submission" date="2017-02" db="EMBL/GenBank/DDBJ databases">
        <authorList>
            <person name="Varghese N."/>
            <person name="Submissions S."/>
        </authorList>
    </citation>
    <scope>NUCLEOTIDE SEQUENCE [LARGE SCALE GENOMIC DNA]</scope>
    <source>
        <strain evidence="3">DSM 15739</strain>
    </source>
</reference>
<protein>
    <submittedName>
        <fullName evidence="2">Nucleoside-diphosphate-sugar epimerase</fullName>
    </submittedName>
</protein>
<accession>A0A1T4K9C6</accession>
<dbReference type="Pfam" id="PF01370">
    <property type="entry name" value="Epimerase"/>
    <property type="match status" value="1"/>
</dbReference>
<proteinExistence type="predicted"/>
<keyword evidence="3" id="KW-1185">Reference proteome</keyword>
<organism evidence="2 3">
    <name type="scientific">Globicatella sulfidifaciens DSM 15739</name>
    <dbReference type="NCBI Taxonomy" id="1121925"/>
    <lineage>
        <taxon>Bacteria</taxon>
        <taxon>Bacillati</taxon>
        <taxon>Bacillota</taxon>
        <taxon>Bacilli</taxon>
        <taxon>Lactobacillales</taxon>
        <taxon>Aerococcaceae</taxon>
        <taxon>Globicatella</taxon>
    </lineage>
</organism>
<evidence type="ECO:0000313" key="3">
    <source>
        <dbReference type="Proteomes" id="UP000189941"/>
    </source>
</evidence>
<dbReference type="AlphaFoldDB" id="A0A1T4K9C6"/>
<feature type="domain" description="NAD-dependent epimerase/dehydratase" evidence="1">
    <location>
        <begin position="2"/>
        <end position="220"/>
    </location>
</feature>
<dbReference type="EMBL" id="FUWO01000004">
    <property type="protein sequence ID" value="SJZ38915.1"/>
    <property type="molecule type" value="Genomic_DNA"/>
</dbReference>
<evidence type="ECO:0000313" key="2">
    <source>
        <dbReference type="EMBL" id="SJZ38915.1"/>
    </source>
</evidence>
<dbReference type="InterPro" id="IPR036291">
    <property type="entry name" value="NAD(P)-bd_dom_sf"/>
</dbReference>
<dbReference type="SUPFAM" id="SSF51735">
    <property type="entry name" value="NAD(P)-binding Rossmann-fold domains"/>
    <property type="match status" value="1"/>
</dbReference>